<reference evidence="2 3" key="1">
    <citation type="submission" date="2019-10" db="EMBL/GenBank/DDBJ databases">
        <title>Assembly and Annotation for the nematode Trichostrongylus colubriformis.</title>
        <authorList>
            <person name="Martin J."/>
        </authorList>
    </citation>
    <scope>NUCLEOTIDE SEQUENCE [LARGE SCALE GENOMIC DNA]</scope>
    <source>
        <strain evidence="2">G859</strain>
        <tissue evidence="2">Whole worm</tissue>
    </source>
</reference>
<evidence type="ECO:0000313" key="3">
    <source>
        <dbReference type="Proteomes" id="UP001331761"/>
    </source>
</evidence>
<evidence type="ECO:0000256" key="1">
    <source>
        <dbReference type="SAM" id="MobiDB-lite"/>
    </source>
</evidence>
<protein>
    <submittedName>
        <fullName evidence="2">Uncharacterized protein</fullName>
    </submittedName>
</protein>
<comment type="caution">
    <text evidence="2">The sequence shown here is derived from an EMBL/GenBank/DDBJ whole genome shotgun (WGS) entry which is preliminary data.</text>
</comment>
<dbReference type="EMBL" id="WIXE01016492">
    <property type="protein sequence ID" value="KAK5972621.1"/>
    <property type="molecule type" value="Genomic_DNA"/>
</dbReference>
<keyword evidence="3" id="KW-1185">Reference proteome</keyword>
<accession>A0AAN8F3C3</accession>
<sequence>MSYCCVAFIVYYAYYSKLEKVQRRYGDEFITMPLRQTHEFFKNYVIKRIHFQWPNGLSTLRAPSETCSSSRRLEDFHRHRSRKTNVSSKVKKIED</sequence>
<feature type="region of interest" description="Disordered" evidence="1">
    <location>
        <begin position="71"/>
        <end position="95"/>
    </location>
</feature>
<name>A0AAN8F3C3_TRICO</name>
<organism evidence="2 3">
    <name type="scientific">Trichostrongylus colubriformis</name>
    <name type="common">Black scour worm</name>
    <dbReference type="NCBI Taxonomy" id="6319"/>
    <lineage>
        <taxon>Eukaryota</taxon>
        <taxon>Metazoa</taxon>
        <taxon>Ecdysozoa</taxon>
        <taxon>Nematoda</taxon>
        <taxon>Chromadorea</taxon>
        <taxon>Rhabditida</taxon>
        <taxon>Rhabditina</taxon>
        <taxon>Rhabditomorpha</taxon>
        <taxon>Strongyloidea</taxon>
        <taxon>Trichostrongylidae</taxon>
        <taxon>Trichostrongylus</taxon>
    </lineage>
</organism>
<evidence type="ECO:0000313" key="2">
    <source>
        <dbReference type="EMBL" id="KAK5972621.1"/>
    </source>
</evidence>
<dbReference type="Proteomes" id="UP001331761">
    <property type="component" value="Unassembled WGS sequence"/>
</dbReference>
<dbReference type="AlphaFoldDB" id="A0AAN8F3C3"/>
<proteinExistence type="predicted"/>
<gene>
    <name evidence="2" type="ORF">GCK32_019808</name>
</gene>